<dbReference type="InterPro" id="IPR039731">
    <property type="entry name" value="Rce1"/>
</dbReference>
<keyword evidence="6" id="KW-0256">Endoplasmic reticulum</keyword>
<comment type="caution">
    <text evidence="13">The sequence shown here is derived from an EMBL/GenBank/DDBJ whole genome shotgun (WGS) entry which is preliminary data.</text>
</comment>
<keyword evidence="3" id="KW-0645">Protease</keyword>
<feature type="transmembrane region" description="Helical" evidence="11">
    <location>
        <begin position="59"/>
        <end position="80"/>
    </location>
</feature>
<feature type="transmembrane region" description="Helical" evidence="11">
    <location>
        <begin position="211"/>
        <end position="234"/>
    </location>
</feature>
<organism evidence="13 14">
    <name type="scientific">Linderina pennispora</name>
    <dbReference type="NCBI Taxonomy" id="61395"/>
    <lineage>
        <taxon>Eukaryota</taxon>
        <taxon>Fungi</taxon>
        <taxon>Fungi incertae sedis</taxon>
        <taxon>Zoopagomycota</taxon>
        <taxon>Kickxellomycotina</taxon>
        <taxon>Kickxellomycetes</taxon>
        <taxon>Kickxellales</taxon>
        <taxon>Kickxellaceae</taxon>
        <taxon>Linderina</taxon>
    </lineage>
</organism>
<dbReference type="OrthoDB" id="271604at2759"/>
<dbReference type="STRING" id="61395.A0A1Y1WHN9"/>
<dbReference type="EC" id="3.4.26.1" evidence="10"/>
<proteinExistence type="inferred from homology"/>
<feature type="domain" description="CAAX prenyl protease 2/Lysostaphin resistance protein A-like" evidence="12">
    <location>
        <begin position="150"/>
        <end position="251"/>
    </location>
</feature>
<feature type="transmembrane region" description="Helical" evidence="11">
    <location>
        <begin position="104"/>
        <end position="125"/>
    </location>
</feature>
<keyword evidence="7 11" id="KW-1133">Transmembrane helix</keyword>
<keyword evidence="5" id="KW-0378">Hydrolase</keyword>
<dbReference type="GO" id="GO:0071586">
    <property type="term" value="P:CAAX-box protein processing"/>
    <property type="evidence" value="ECO:0007669"/>
    <property type="project" value="InterPro"/>
</dbReference>
<dbReference type="Pfam" id="PF02517">
    <property type="entry name" value="Rce1-like"/>
    <property type="match status" value="1"/>
</dbReference>
<comment type="similarity">
    <text evidence="2">Belongs to the peptidase U48 family.</text>
</comment>
<evidence type="ECO:0000256" key="7">
    <source>
        <dbReference type="ARBA" id="ARBA00022989"/>
    </source>
</evidence>
<dbReference type="GO" id="GO:0005789">
    <property type="term" value="C:endoplasmic reticulum membrane"/>
    <property type="evidence" value="ECO:0007669"/>
    <property type="project" value="UniProtKB-SubCell"/>
</dbReference>
<protein>
    <recommendedName>
        <fullName evidence="10">intramembrane prenyl-peptidase Rce1</fullName>
        <ecNumber evidence="10">3.4.26.1</ecNumber>
    </recommendedName>
</protein>
<name>A0A1Y1WHN9_9FUNG</name>
<dbReference type="PANTHER" id="PTHR13046">
    <property type="entry name" value="PROTEASE U48 CAAX PRENYL PROTEASE RCE1"/>
    <property type="match status" value="1"/>
</dbReference>
<accession>A0A1Y1WHN9</accession>
<evidence type="ECO:0000313" key="13">
    <source>
        <dbReference type="EMBL" id="ORX73090.1"/>
    </source>
</evidence>
<evidence type="ECO:0000256" key="9">
    <source>
        <dbReference type="ARBA" id="ARBA00047280"/>
    </source>
</evidence>
<comment type="catalytic activity">
    <reaction evidence="9">
        <text>Hydrolyzes the peptide bond -P2-(S-farnesyl or geranylgeranyl)C-P1'-P2'-P3'-COOH where P1' and P2' are amino acids with aliphatic sidechains and P3' is any C-terminal residue.</text>
        <dbReference type="EC" id="3.4.26.1"/>
    </reaction>
</comment>
<keyword evidence="8 11" id="KW-0472">Membrane</keyword>
<evidence type="ECO:0000256" key="8">
    <source>
        <dbReference type="ARBA" id="ARBA00023136"/>
    </source>
</evidence>
<dbReference type="EMBL" id="MCFD01000002">
    <property type="protein sequence ID" value="ORX73090.1"/>
    <property type="molecule type" value="Genomic_DNA"/>
</dbReference>
<evidence type="ECO:0000256" key="10">
    <source>
        <dbReference type="ARBA" id="ARBA00049729"/>
    </source>
</evidence>
<reference evidence="13 14" key="1">
    <citation type="submission" date="2016-07" db="EMBL/GenBank/DDBJ databases">
        <title>Pervasive Adenine N6-methylation of Active Genes in Fungi.</title>
        <authorList>
            <consortium name="DOE Joint Genome Institute"/>
            <person name="Mondo S.J."/>
            <person name="Dannebaum R.O."/>
            <person name="Kuo R.C."/>
            <person name="Labutti K."/>
            <person name="Haridas S."/>
            <person name="Kuo A."/>
            <person name="Salamov A."/>
            <person name="Ahrendt S.R."/>
            <person name="Lipzen A."/>
            <person name="Sullivan W."/>
            <person name="Andreopoulos W.B."/>
            <person name="Clum A."/>
            <person name="Lindquist E."/>
            <person name="Daum C."/>
            <person name="Ramamoorthy G.K."/>
            <person name="Gryganskyi A."/>
            <person name="Culley D."/>
            <person name="Magnuson J.K."/>
            <person name="James T.Y."/>
            <person name="O'Malley M.A."/>
            <person name="Stajich J.E."/>
            <person name="Spatafora J.W."/>
            <person name="Visel A."/>
            <person name="Grigoriev I.V."/>
        </authorList>
    </citation>
    <scope>NUCLEOTIDE SEQUENCE [LARGE SCALE GENOMIC DNA]</scope>
    <source>
        <strain evidence="13 14">ATCC 12442</strain>
    </source>
</reference>
<evidence type="ECO:0000256" key="1">
    <source>
        <dbReference type="ARBA" id="ARBA00004477"/>
    </source>
</evidence>
<evidence type="ECO:0000256" key="3">
    <source>
        <dbReference type="ARBA" id="ARBA00022670"/>
    </source>
</evidence>
<dbReference type="GO" id="GO:0004222">
    <property type="term" value="F:metalloendopeptidase activity"/>
    <property type="evidence" value="ECO:0007669"/>
    <property type="project" value="InterPro"/>
</dbReference>
<dbReference type="RefSeq" id="XP_040746430.1">
    <property type="nucleotide sequence ID" value="XM_040890139.1"/>
</dbReference>
<keyword evidence="4 11" id="KW-0812">Transmembrane</keyword>
<comment type="subcellular location">
    <subcellularLocation>
        <location evidence="1">Endoplasmic reticulum membrane</location>
        <topology evidence="1">Multi-pass membrane protein</topology>
    </subcellularLocation>
</comment>
<evidence type="ECO:0000256" key="2">
    <source>
        <dbReference type="ARBA" id="ARBA00006897"/>
    </source>
</evidence>
<evidence type="ECO:0000256" key="5">
    <source>
        <dbReference type="ARBA" id="ARBA00022801"/>
    </source>
</evidence>
<evidence type="ECO:0000256" key="4">
    <source>
        <dbReference type="ARBA" id="ARBA00022692"/>
    </source>
</evidence>
<gene>
    <name evidence="13" type="ORF">DL89DRAFT_290852</name>
</gene>
<evidence type="ECO:0000313" key="14">
    <source>
        <dbReference type="Proteomes" id="UP000193922"/>
    </source>
</evidence>
<dbReference type="GeneID" id="63806787"/>
<evidence type="ECO:0000259" key="12">
    <source>
        <dbReference type="Pfam" id="PF02517"/>
    </source>
</evidence>
<dbReference type="PANTHER" id="PTHR13046:SF0">
    <property type="entry name" value="CAAX PRENYL PROTEASE 2"/>
    <property type="match status" value="1"/>
</dbReference>
<evidence type="ECO:0000256" key="11">
    <source>
        <dbReference type="SAM" id="Phobius"/>
    </source>
</evidence>
<keyword evidence="14" id="KW-1185">Reference proteome</keyword>
<evidence type="ECO:0000256" key="6">
    <source>
        <dbReference type="ARBA" id="ARBA00022824"/>
    </source>
</evidence>
<dbReference type="Proteomes" id="UP000193922">
    <property type="component" value="Unassembled WGS sequence"/>
</dbReference>
<dbReference type="InterPro" id="IPR003675">
    <property type="entry name" value="Rce1/LyrA-like_dom"/>
</dbReference>
<feature type="transmembrane region" description="Helical" evidence="11">
    <location>
        <begin position="183"/>
        <end position="199"/>
    </location>
</feature>
<sequence length="258" mass="28154">MNVAERIDMEHPSSLAAVLVSIAHGSLYVFCIYMVSALFAAPGVSIHDRDHPRIIRLRICGATLATVLSLVLTAFLLSVWQQPTKEGQAQWNAVELLGLSIRDAGASVVVALVLTTALYLGPLVLDKLDGAFRSESLKRIPEAMRQPSSIRNYIVGPITEELVFRSAVLALWTAADIDTNRRVFLSPLIFGVAHVHHAITSYRSGSPLSAVALSTCFQFAYTTLFGWYAVFLYVRSKSVVGPIVAHSFCNIQGLPDEL</sequence>
<dbReference type="AlphaFoldDB" id="A0A1Y1WHN9"/>
<feature type="transmembrane region" description="Helical" evidence="11">
    <location>
        <begin position="15"/>
        <end position="39"/>
    </location>
</feature>